<evidence type="ECO:0000256" key="8">
    <source>
        <dbReference type="ARBA" id="ARBA00022723"/>
    </source>
</evidence>
<dbReference type="AlphaFoldDB" id="A0A7R8WGZ7"/>
<dbReference type="PANTHER" id="PTHR45846:SF1">
    <property type="entry name" value="TRNA-DIHYDROURIDINE(47) SYNTHASE [NAD(P)(+)]-LIKE"/>
    <property type="match status" value="1"/>
</dbReference>
<evidence type="ECO:0000256" key="17">
    <source>
        <dbReference type="ARBA" id="ARBA00049447"/>
    </source>
</evidence>
<dbReference type="GO" id="GO:0006397">
    <property type="term" value="P:mRNA processing"/>
    <property type="evidence" value="ECO:0007669"/>
    <property type="project" value="UniProtKB-KW"/>
</dbReference>
<dbReference type="EC" id="1.3.1.89" evidence="3"/>
<keyword evidence="5" id="KW-0288">FMN</keyword>
<dbReference type="FunFam" id="3.20.20.70:FF:000067">
    <property type="entry name" value="tRNA-dihydrouridine(47) synthase [NAD(P)(+)]"/>
    <property type="match status" value="1"/>
</dbReference>
<name>A0A7R8WGZ7_9CRUS</name>
<dbReference type="GO" id="GO:0003723">
    <property type="term" value="F:RNA binding"/>
    <property type="evidence" value="ECO:0007669"/>
    <property type="project" value="TreeGrafter"/>
</dbReference>
<evidence type="ECO:0000256" key="15">
    <source>
        <dbReference type="ARBA" id="ARBA00048266"/>
    </source>
</evidence>
<organism evidence="21">
    <name type="scientific">Cyprideis torosa</name>
    <dbReference type="NCBI Taxonomy" id="163714"/>
    <lineage>
        <taxon>Eukaryota</taxon>
        <taxon>Metazoa</taxon>
        <taxon>Ecdysozoa</taxon>
        <taxon>Arthropoda</taxon>
        <taxon>Crustacea</taxon>
        <taxon>Oligostraca</taxon>
        <taxon>Ostracoda</taxon>
        <taxon>Podocopa</taxon>
        <taxon>Podocopida</taxon>
        <taxon>Cytherocopina</taxon>
        <taxon>Cytheroidea</taxon>
        <taxon>Cytherideidae</taxon>
        <taxon>Cyprideis</taxon>
    </lineage>
</organism>
<keyword evidence="10" id="KW-0863">Zinc-finger</keyword>
<comment type="catalytic activity">
    <reaction evidence="17">
        <text>a 5,6-dihydrouridine in mRNA + NADP(+) = a uridine in mRNA + NADPH + H(+)</text>
        <dbReference type="Rhea" id="RHEA:69855"/>
        <dbReference type="Rhea" id="RHEA-COMP:14658"/>
        <dbReference type="Rhea" id="RHEA-COMP:17789"/>
        <dbReference type="ChEBI" id="CHEBI:15378"/>
        <dbReference type="ChEBI" id="CHEBI:57783"/>
        <dbReference type="ChEBI" id="CHEBI:58349"/>
        <dbReference type="ChEBI" id="CHEBI:65315"/>
        <dbReference type="ChEBI" id="CHEBI:74443"/>
    </reaction>
    <physiologicalReaction direction="right-to-left" evidence="17">
        <dbReference type="Rhea" id="RHEA:69857"/>
    </physiologicalReaction>
</comment>
<keyword evidence="12" id="KW-0521">NADP</keyword>
<proteinExistence type="inferred from homology"/>
<evidence type="ECO:0000256" key="4">
    <source>
        <dbReference type="ARBA" id="ARBA00022630"/>
    </source>
</evidence>
<comment type="catalytic activity">
    <reaction evidence="15">
        <text>5,6-dihydrouridine(47) in tRNA + NAD(+) = uridine(47) in tRNA + NADH + H(+)</text>
        <dbReference type="Rhea" id="RHEA:53364"/>
        <dbReference type="Rhea" id="RHEA-COMP:13539"/>
        <dbReference type="Rhea" id="RHEA-COMP:13540"/>
        <dbReference type="ChEBI" id="CHEBI:15378"/>
        <dbReference type="ChEBI" id="CHEBI:57540"/>
        <dbReference type="ChEBI" id="CHEBI:57945"/>
        <dbReference type="ChEBI" id="CHEBI:65315"/>
        <dbReference type="ChEBI" id="CHEBI:74443"/>
        <dbReference type="EC" id="1.3.1.89"/>
    </reaction>
    <physiologicalReaction direction="right-to-left" evidence="15">
        <dbReference type="Rhea" id="RHEA:53366"/>
    </physiologicalReaction>
</comment>
<evidence type="ECO:0000256" key="16">
    <source>
        <dbReference type="ARBA" id="ARBA00048342"/>
    </source>
</evidence>
<comment type="cofactor">
    <cofactor evidence="1">
        <name>FMN</name>
        <dbReference type="ChEBI" id="CHEBI:58210"/>
    </cofactor>
</comment>
<comment type="catalytic activity">
    <reaction evidence="18">
        <text>5,6-dihydrouridine(47) in tRNA + NADP(+) = uridine(47) in tRNA + NADPH + H(+)</text>
        <dbReference type="Rhea" id="RHEA:53360"/>
        <dbReference type="Rhea" id="RHEA-COMP:13539"/>
        <dbReference type="Rhea" id="RHEA-COMP:13540"/>
        <dbReference type="ChEBI" id="CHEBI:15378"/>
        <dbReference type="ChEBI" id="CHEBI:57783"/>
        <dbReference type="ChEBI" id="CHEBI:58349"/>
        <dbReference type="ChEBI" id="CHEBI:65315"/>
        <dbReference type="ChEBI" id="CHEBI:74443"/>
        <dbReference type="EC" id="1.3.1.89"/>
    </reaction>
    <physiologicalReaction direction="right-to-left" evidence="18">
        <dbReference type="Rhea" id="RHEA:53362"/>
    </physiologicalReaction>
</comment>
<evidence type="ECO:0000256" key="10">
    <source>
        <dbReference type="ARBA" id="ARBA00022771"/>
    </source>
</evidence>
<accession>A0A7R8WGZ7</accession>
<evidence type="ECO:0000256" key="13">
    <source>
        <dbReference type="ARBA" id="ARBA00023002"/>
    </source>
</evidence>
<dbReference type="CDD" id="cd02801">
    <property type="entry name" value="DUS_like_FMN"/>
    <property type="match status" value="1"/>
</dbReference>
<keyword evidence="9" id="KW-0677">Repeat</keyword>
<evidence type="ECO:0000256" key="3">
    <source>
        <dbReference type="ARBA" id="ARBA00012376"/>
    </source>
</evidence>
<dbReference type="PROSITE" id="PS01136">
    <property type="entry name" value="UPF0034"/>
    <property type="match status" value="1"/>
</dbReference>
<keyword evidence="7" id="KW-0819">tRNA processing</keyword>
<keyword evidence="14" id="KW-0520">NAD</keyword>
<keyword evidence="4" id="KW-0285">Flavoprotein</keyword>
<feature type="domain" description="DUS-like FMN-binding" evidence="20">
    <location>
        <begin position="329"/>
        <end position="563"/>
    </location>
</feature>
<evidence type="ECO:0000256" key="9">
    <source>
        <dbReference type="ARBA" id="ARBA00022737"/>
    </source>
</evidence>
<evidence type="ECO:0000256" key="1">
    <source>
        <dbReference type="ARBA" id="ARBA00001917"/>
    </source>
</evidence>
<protein>
    <recommendedName>
        <fullName evidence="3">tRNA-dihydrouridine(47) synthase [NAD(P)(+)]</fullName>
        <ecNumber evidence="3">1.3.1.89</ecNumber>
    </recommendedName>
</protein>
<dbReference type="InterPro" id="IPR013785">
    <property type="entry name" value="Aldolase_TIM"/>
</dbReference>
<evidence type="ECO:0000256" key="12">
    <source>
        <dbReference type="ARBA" id="ARBA00022857"/>
    </source>
</evidence>
<keyword evidence="11" id="KW-0862">Zinc</keyword>
<evidence type="ECO:0000256" key="19">
    <source>
        <dbReference type="SAM" id="MobiDB-lite"/>
    </source>
</evidence>
<reference evidence="21" key="1">
    <citation type="submission" date="2020-11" db="EMBL/GenBank/DDBJ databases">
        <authorList>
            <person name="Tran Van P."/>
        </authorList>
    </citation>
    <scope>NUCLEOTIDE SEQUENCE</scope>
</reference>
<feature type="region of interest" description="Disordered" evidence="19">
    <location>
        <begin position="138"/>
        <end position="180"/>
    </location>
</feature>
<dbReference type="SUPFAM" id="SSF51395">
    <property type="entry name" value="FMN-linked oxidoreductases"/>
    <property type="match status" value="1"/>
</dbReference>
<dbReference type="PANTHER" id="PTHR45846">
    <property type="entry name" value="TRNA-DIHYDROURIDINE(47) SYNTHASE [NAD(P)(+)]-LIKE"/>
    <property type="match status" value="1"/>
</dbReference>
<evidence type="ECO:0000256" key="11">
    <source>
        <dbReference type="ARBA" id="ARBA00022833"/>
    </source>
</evidence>
<evidence type="ECO:0000313" key="21">
    <source>
        <dbReference type="EMBL" id="CAD7228988.1"/>
    </source>
</evidence>
<dbReference type="OrthoDB" id="259935at2759"/>
<evidence type="ECO:0000256" key="2">
    <source>
        <dbReference type="ARBA" id="ARBA00005451"/>
    </source>
</evidence>
<dbReference type="InterPro" id="IPR035587">
    <property type="entry name" value="DUS-like_FMN-bd"/>
</dbReference>
<dbReference type="GO" id="GO:0050660">
    <property type="term" value="F:flavin adenine dinucleotide binding"/>
    <property type="evidence" value="ECO:0007669"/>
    <property type="project" value="InterPro"/>
</dbReference>
<dbReference type="InterPro" id="IPR018517">
    <property type="entry name" value="tRNA_hU_synthase_CS"/>
</dbReference>
<dbReference type="Pfam" id="PF01207">
    <property type="entry name" value="Dus"/>
    <property type="match status" value="1"/>
</dbReference>
<dbReference type="GO" id="GO:0008270">
    <property type="term" value="F:zinc ion binding"/>
    <property type="evidence" value="ECO:0007669"/>
    <property type="project" value="UniProtKB-KW"/>
</dbReference>
<dbReference type="GO" id="GO:0102265">
    <property type="term" value="F:tRNA-dihydrouridine47 synthase activity"/>
    <property type="evidence" value="ECO:0007669"/>
    <property type="project" value="UniProtKB-EC"/>
</dbReference>
<evidence type="ECO:0000256" key="18">
    <source>
        <dbReference type="ARBA" id="ARBA00049513"/>
    </source>
</evidence>
<keyword evidence="13" id="KW-0560">Oxidoreductase</keyword>
<evidence type="ECO:0000256" key="14">
    <source>
        <dbReference type="ARBA" id="ARBA00023027"/>
    </source>
</evidence>
<evidence type="ECO:0000256" key="7">
    <source>
        <dbReference type="ARBA" id="ARBA00022694"/>
    </source>
</evidence>
<comment type="similarity">
    <text evidence="2">Belongs to the Dus family. Dus3 subfamily.</text>
</comment>
<keyword evidence="8" id="KW-0479">Metal-binding</keyword>
<comment type="catalytic activity">
    <reaction evidence="16">
        <text>a 5,6-dihydrouridine in mRNA + NAD(+) = a uridine in mRNA + NADH + H(+)</text>
        <dbReference type="Rhea" id="RHEA:69851"/>
        <dbReference type="Rhea" id="RHEA-COMP:14658"/>
        <dbReference type="Rhea" id="RHEA-COMP:17789"/>
        <dbReference type="ChEBI" id="CHEBI:15378"/>
        <dbReference type="ChEBI" id="CHEBI:57540"/>
        <dbReference type="ChEBI" id="CHEBI:57945"/>
        <dbReference type="ChEBI" id="CHEBI:65315"/>
        <dbReference type="ChEBI" id="CHEBI:74443"/>
    </reaction>
    <physiologicalReaction direction="right-to-left" evidence="16">
        <dbReference type="Rhea" id="RHEA:69853"/>
    </physiologicalReaction>
</comment>
<evidence type="ECO:0000259" key="20">
    <source>
        <dbReference type="Pfam" id="PF01207"/>
    </source>
</evidence>
<feature type="compositionally biased region" description="Basic residues" evidence="19">
    <location>
        <begin position="163"/>
        <end position="176"/>
    </location>
</feature>
<gene>
    <name evidence="21" type="ORF">CTOB1V02_LOCUS6863</name>
</gene>
<evidence type="ECO:0000256" key="6">
    <source>
        <dbReference type="ARBA" id="ARBA00022664"/>
    </source>
</evidence>
<keyword evidence="6" id="KW-0507">mRNA processing</keyword>
<dbReference type="Gene3D" id="3.20.20.70">
    <property type="entry name" value="Aldolase class I"/>
    <property type="match status" value="1"/>
</dbReference>
<dbReference type="EMBL" id="OB661795">
    <property type="protein sequence ID" value="CAD7228988.1"/>
    <property type="molecule type" value="Genomic_DNA"/>
</dbReference>
<evidence type="ECO:0000256" key="5">
    <source>
        <dbReference type="ARBA" id="ARBA00022643"/>
    </source>
</evidence>
<sequence length="672" mass="75000">MKFESSVVDVLKPFVCLCSLLPRSEAIFACERSCCRPTLNNMSAETGTATVPAAEAPIVAAVDAPMNSAAEPVTNPVEDTLTIPAVDAPLNSAAESPHTLPAANTSTNAAAPGDVAIKPEFLMKNHVRILASEFVSEKDKQNAVELDEEPPTKSPRLEPSSSKMKKLSRGRNKKRPVPVEPNRGFQLRLCGALKVGKPCEFKDCRYGIHDVARYLSEKPPDIGPSCYVYETFGFCRCGFECRFGDSHIDRAEPKLLTKDVEGAIPEKIVGSMETLQSLRKKLYDFKQADEISRKYNSEGRTGPVLDTEEIRLRESEKRKIDWKGKLYCAPLTTVGNLPFRRIVKRFGADVTCGEMALATSLLQGKKEEWCLLRRHASEDLFGVQVCGFNAGTLSRVAQAIRDQVDCDFVDLNCGCPIDMIFQRGGGSGMMRRRGVLEAVGRSMSEILKVPLTVKMRMGIERDKNIAHSLIPDLKSWGYSMITVHGRSRQQRYTKLADWSYIEECARVADPLPLFGNGDVLSWEDAQAHASGSGNGVAGVMVARGALIKPWIFTEIKEQRHWDISSTERLSMLQDFTNFGLEHWGSDFAGVERTRRFMLEWLSFLYRYVPVGLLERVPQRMNERPPLFKGRDDLETMMASPHCGDWIKITELLLGKVPDGFRFLPKHKANAWG</sequence>